<dbReference type="GO" id="GO:0000122">
    <property type="term" value="P:negative regulation of transcription by RNA polymerase II"/>
    <property type="evidence" value="ECO:0007669"/>
    <property type="project" value="TreeGrafter"/>
</dbReference>
<gene>
    <name evidence="10" type="ORF">BpHYR1_042275</name>
</gene>
<evidence type="ECO:0000256" key="3">
    <source>
        <dbReference type="ARBA" id="ARBA00022833"/>
    </source>
</evidence>
<evidence type="ECO:0000256" key="7">
    <source>
        <dbReference type="ARBA" id="ARBA00023170"/>
    </source>
</evidence>
<dbReference type="PANTHER" id="PTHR24082">
    <property type="entry name" value="NUCLEAR HORMONE RECEPTOR"/>
    <property type="match status" value="1"/>
</dbReference>
<keyword evidence="7 10" id="KW-0675">Receptor</keyword>
<keyword evidence="2" id="KW-0863">Zinc-finger</keyword>
<proteinExistence type="predicted"/>
<dbReference type="GO" id="GO:0045944">
    <property type="term" value="P:positive regulation of transcription by RNA polymerase II"/>
    <property type="evidence" value="ECO:0007669"/>
    <property type="project" value="TreeGrafter"/>
</dbReference>
<dbReference type="GO" id="GO:0030154">
    <property type="term" value="P:cell differentiation"/>
    <property type="evidence" value="ECO:0007669"/>
    <property type="project" value="TreeGrafter"/>
</dbReference>
<dbReference type="GO" id="GO:0000978">
    <property type="term" value="F:RNA polymerase II cis-regulatory region sequence-specific DNA binding"/>
    <property type="evidence" value="ECO:0007669"/>
    <property type="project" value="TreeGrafter"/>
</dbReference>
<protein>
    <submittedName>
        <fullName evidence="10">Peroxisome proliferator-activated receptor alpha</fullName>
    </submittedName>
</protein>
<dbReference type="Proteomes" id="UP000276133">
    <property type="component" value="Unassembled WGS sequence"/>
</dbReference>
<dbReference type="STRING" id="10195.A0A3M7R5J2"/>
<organism evidence="10 11">
    <name type="scientific">Brachionus plicatilis</name>
    <name type="common">Marine rotifer</name>
    <name type="synonym">Brachionus muelleri</name>
    <dbReference type="NCBI Taxonomy" id="10195"/>
    <lineage>
        <taxon>Eukaryota</taxon>
        <taxon>Metazoa</taxon>
        <taxon>Spiralia</taxon>
        <taxon>Gnathifera</taxon>
        <taxon>Rotifera</taxon>
        <taxon>Eurotatoria</taxon>
        <taxon>Monogononta</taxon>
        <taxon>Pseudotrocha</taxon>
        <taxon>Ploima</taxon>
        <taxon>Brachionidae</taxon>
        <taxon>Brachionus</taxon>
    </lineage>
</organism>
<keyword evidence="3" id="KW-0862">Zinc</keyword>
<dbReference type="GO" id="GO:0008270">
    <property type="term" value="F:zinc ion binding"/>
    <property type="evidence" value="ECO:0007669"/>
    <property type="project" value="UniProtKB-KW"/>
</dbReference>
<dbReference type="EMBL" id="REGN01004192">
    <property type="protein sequence ID" value="RNA18671.1"/>
    <property type="molecule type" value="Genomic_DNA"/>
</dbReference>
<feature type="domain" description="Nuclear receptor" evidence="9">
    <location>
        <begin position="171"/>
        <end position="248"/>
    </location>
</feature>
<keyword evidence="4" id="KW-0805">Transcription regulation</keyword>
<evidence type="ECO:0000256" key="8">
    <source>
        <dbReference type="ARBA" id="ARBA00023242"/>
    </source>
</evidence>
<dbReference type="OrthoDB" id="9983395at2759"/>
<dbReference type="GO" id="GO:0009755">
    <property type="term" value="P:hormone-mediated signaling pathway"/>
    <property type="evidence" value="ECO:0007669"/>
    <property type="project" value="TreeGrafter"/>
</dbReference>
<keyword evidence="5" id="KW-0238">DNA-binding</keyword>
<keyword evidence="6" id="KW-0804">Transcription</keyword>
<evidence type="ECO:0000256" key="6">
    <source>
        <dbReference type="ARBA" id="ARBA00023163"/>
    </source>
</evidence>
<dbReference type="GO" id="GO:0004879">
    <property type="term" value="F:nuclear receptor activity"/>
    <property type="evidence" value="ECO:0007669"/>
    <property type="project" value="TreeGrafter"/>
</dbReference>
<accession>A0A3M7R5J2</accession>
<name>A0A3M7R5J2_BRAPC</name>
<dbReference type="PROSITE" id="PS51030">
    <property type="entry name" value="NUCLEAR_REC_DBD_2"/>
    <property type="match status" value="1"/>
</dbReference>
<keyword evidence="8" id="KW-0539">Nucleus</keyword>
<evidence type="ECO:0000313" key="11">
    <source>
        <dbReference type="Proteomes" id="UP000276133"/>
    </source>
</evidence>
<evidence type="ECO:0000256" key="5">
    <source>
        <dbReference type="ARBA" id="ARBA00023125"/>
    </source>
</evidence>
<sequence length="510" mass="58210">MNCFPASKKIDSFYQYEYYDDQRQFHNQPSQNAYQPYTVQNYDNLNLNPNELHLDVESFVATLPSLEELDSFDPANNHYVYSSHDLVTLADQNQYQYNNQTGDLSTSKVEILNQVLHTASNSGINNYSNSSSSYSSFSSTSNSSIEQYTLDTNQSPKKRSLKCKIKRKDEKICCNVCGYKSSGFHYGSHTCEACKLFFRRTEKQIRKTGFNQCKTKNCQINYENRANCSECRYKKCIAVGMGMSRSRFGRHTGQLGSNYAPNVSESLCSLVANLKQICLKSKIDLLILNDLIVDFYRKTKKLLTASNSVEEQITNLEFSLQVDSPLSELSYLINQTKPMSTQCAKLPNCLVVLFCVLFDIQINSADEKQQRMVNDFGNFLQKIDEKILKTNQLVLILKIGLYFKIINHLLTNLSMTKDDPYDKRITDLMRSEFALFKFESNEHSEYNLCANGLSPSASSSSSSSTQSTSDIPVLAKLFLELNQLLYKNMTPDEFDTFVVNQLSLSENLFF</sequence>
<reference evidence="10 11" key="1">
    <citation type="journal article" date="2018" name="Sci. Rep.">
        <title>Genomic signatures of local adaptation to the degree of environmental predictability in rotifers.</title>
        <authorList>
            <person name="Franch-Gras L."/>
            <person name="Hahn C."/>
            <person name="Garcia-Roger E.M."/>
            <person name="Carmona M.J."/>
            <person name="Serra M."/>
            <person name="Gomez A."/>
        </authorList>
    </citation>
    <scope>NUCLEOTIDE SEQUENCE [LARGE SCALE GENOMIC DNA]</scope>
    <source>
        <strain evidence="10">HYR1</strain>
    </source>
</reference>
<dbReference type="PANTHER" id="PTHR24082:SF473">
    <property type="entry name" value="ECDYSONE-INDUCED PROTEIN 75B, ISOFORM B"/>
    <property type="match status" value="1"/>
</dbReference>
<keyword evidence="1" id="KW-0479">Metal-binding</keyword>
<dbReference type="InterPro" id="IPR050234">
    <property type="entry name" value="Nuclear_hormone_rcpt_NR1"/>
</dbReference>
<dbReference type="Gene3D" id="3.30.50.10">
    <property type="entry name" value="Erythroid Transcription Factor GATA-1, subunit A"/>
    <property type="match status" value="1"/>
</dbReference>
<dbReference type="SMART" id="SM00399">
    <property type="entry name" value="ZnF_C4"/>
    <property type="match status" value="1"/>
</dbReference>
<dbReference type="InterPro" id="IPR001628">
    <property type="entry name" value="Znf_hrmn_rcpt"/>
</dbReference>
<evidence type="ECO:0000256" key="4">
    <source>
        <dbReference type="ARBA" id="ARBA00023015"/>
    </source>
</evidence>
<dbReference type="PRINTS" id="PR00047">
    <property type="entry name" value="STROIDFINGER"/>
</dbReference>
<dbReference type="CDD" id="cd06916">
    <property type="entry name" value="NR_DBD_like"/>
    <property type="match status" value="1"/>
</dbReference>
<dbReference type="SUPFAM" id="SSF57716">
    <property type="entry name" value="Glucocorticoid receptor-like (DNA-binding domain)"/>
    <property type="match status" value="1"/>
</dbReference>
<evidence type="ECO:0000256" key="2">
    <source>
        <dbReference type="ARBA" id="ARBA00022771"/>
    </source>
</evidence>
<dbReference type="AlphaFoldDB" id="A0A3M7R5J2"/>
<evidence type="ECO:0000256" key="1">
    <source>
        <dbReference type="ARBA" id="ARBA00022723"/>
    </source>
</evidence>
<dbReference type="Pfam" id="PF00105">
    <property type="entry name" value="zf-C4"/>
    <property type="match status" value="1"/>
</dbReference>
<dbReference type="InterPro" id="IPR013088">
    <property type="entry name" value="Znf_NHR/GATA"/>
</dbReference>
<comment type="caution">
    <text evidence="10">The sequence shown here is derived from an EMBL/GenBank/DDBJ whole genome shotgun (WGS) entry which is preliminary data.</text>
</comment>
<evidence type="ECO:0000259" key="9">
    <source>
        <dbReference type="PROSITE" id="PS51030"/>
    </source>
</evidence>
<keyword evidence="11" id="KW-1185">Reference proteome</keyword>
<evidence type="ECO:0000313" key="10">
    <source>
        <dbReference type="EMBL" id="RNA18671.1"/>
    </source>
</evidence>